<dbReference type="CDD" id="cd07782">
    <property type="entry name" value="ASKHA_NBD_FGGY_D-RBK"/>
    <property type="match status" value="1"/>
</dbReference>
<accession>A0A238JVM6</accession>
<dbReference type="GO" id="GO:0019321">
    <property type="term" value="P:pentose metabolic process"/>
    <property type="evidence" value="ECO:0007669"/>
    <property type="project" value="TreeGrafter"/>
</dbReference>
<organism evidence="6 7">
    <name type="scientific">Actibacterium lipolyticum</name>
    <dbReference type="NCBI Taxonomy" id="1524263"/>
    <lineage>
        <taxon>Bacteria</taxon>
        <taxon>Pseudomonadati</taxon>
        <taxon>Pseudomonadota</taxon>
        <taxon>Alphaproteobacteria</taxon>
        <taxon>Rhodobacterales</taxon>
        <taxon>Roseobacteraceae</taxon>
        <taxon>Actibacterium</taxon>
    </lineage>
</organism>
<protein>
    <submittedName>
        <fullName evidence="6">Ribulokinase</fullName>
        <ecNumber evidence="6">2.7.1.16</ecNumber>
    </submittedName>
</protein>
<dbReference type="InterPro" id="IPR000577">
    <property type="entry name" value="Carb_kinase_FGGY"/>
</dbReference>
<evidence type="ECO:0000313" key="6">
    <source>
        <dbReference type="EMBL" id="SMX34700.1"/>
    </source>
</evidence>
<evidence type="ECO:0000259" key="4">
    <source>
        <dbReference type="Pfam" id="PF00370"/>
    </source>
</evidence>
<dbReference type="Gene3D" id="1.20.58.2240">
    <property type="match status" value="1"/>
</dbReference>
<keyword evidence="2 6" id="KW-0808">Transferase</keyword>
<sequence length="520" mass="54934">MGQLICAVDVGTASARAGVFTAEGQLVSRAVHPILISQNGDNEAEHDSNDIWQAVCRVVRGACDEAGVDKQQIGALALDGTCSLVLVGQGRSVSLSAPGFDTISWFDHRAVSEAEVCTKTGHSVLEHIGGTMSPEMQCPKLLWVKRKRPDIWENLGGAYDLADYLTWRATGQNDRSQCTLTAKWTYLAHAGGWQRDFLSAIGMEDLLEKAALPETARPVGSAIGRLTATAAKELGLTQDCVVGTGTIDAFAGGIGVLGKCTPEERDGSLAMIAGTSSCVMGFAPESRKIAGIWGPYLGAILPGVWVNEGGQSATGALLDFVLNSFGEVVGSAAHEKVLAHLAELLEEHGPGFARDLNILPDFNGNRSPFADPTARGVISGLTLDTSFEAQCRVYWRAAVGLGLGTRQILARLAEGGYSPKRLHIAGGHAKSQLLTQLYADATGCIVEVSSAPDAVLLGAAMIGATAAGIHPSLEQAAAAMAQETTIRFPRPEHQLVHEKDFAVFEKMQAQRAELNALIEE</sequence>
<dbReference type="Pfam" id="PF02782">
    <property type="entry name" value="FGGY_C"/>
    <property type="match status" value="1"/>
</dbReference>
<dbReference type="PANTHER" id="PTHR43435">
    <property type="entry name" value="RIBULOKINASE"/>
    <property type="match status" value="1"/>
</dbReference>
<dbReference type="PIRSF" id="PIRSF000538">
    <property type="entry name" value="GlpK"/>
    <property type="match status" value="1"/>
</dbReference>
<feature type="domain" description="Carbohydrate kinase FGGY C-terminal" evidence="5">
    <location>
        <begin position="269"/>
        <end position="467"/>
    </location>
</feature>
<dbReference type="Gene3D" id="3.30.420.40">
    <property type="match status" value="1"/>
</dbReference>
<reference evidence="7" key="1">
    <citation type="submission" date="2017-05" db="EMBL/GenBank/DDBJ databases">
        <authorList>
            <person name="Rodrigo-Torres L."/>
            <person name="Arahal R. D."/>
            <person name="Lucena T."/>
        </authorList>
    </citation>
    <scope>NUCLEOTIDE SEQUENCE [LARGE SCALE GENOMIC DNA]</scope>
    <source>
        <strain evidence="7">CECT 8621</strain>
    </source>
</reference>
<dbReference type="EMBL" id="FXYE01000001">
    <property type="protein sequence ID" value="SMX34700.1"/>
    <property type="molecule type" value="Genomic_DNA"/>
</dbReference>
<dbReference type="GO" id="GO:0005737">
    <property type="term" value="C:cytoplasm"/>
    <property type="evidence" value="ECO:0007669"/>
    <property type="project" value="TreeGrafter"/>
</dbReference>
<keyword evidence="3 6" id="KW-0418">Kinase</keyword>
<evidence type="ECO:0000256" key="1">
    <source>
        <dbReference type="ARBA" id="ARBA00009156"/>
    </source>
</evidence>
<dbReference type="SUPFAM" id="SSF53067">
    <property type="entry name" value="Actin-like ATPase domain"/>
    <property type="match status" value="2"/>
</dbReference>
<evidence type="ECO:0000256" key="3">
    <source>
        <dbReference type="ARBA" id="ARBA00022777"/>
    </source>
</evidence>
<evidence type="ECO:0000313" key="7">
    <source>
        <dbReference type="Proteomes" id="UP000202922"/>
    </source>
</evidence>
<dbReference type="InterPro" id="IPR006003">
    <property type="entry name" value="FGGY_RbtK-like"/>
</dbReference>
<dbReference type="GO" id="GO:0008741">
    <property type="term" value="F:ribulokinase activity"/>
    <property type="evidence" value="ECO:0007669"/>
    <property type="project" value="UniProtKB-EC"/>
</dbReference>
<evidence type="ECO:0000256" key="2">
    <source>
        <dbReference type="ARBA" id="ARBA00022679"/>
    </source>
</evidence>
<dbReference type="AlphaFoldDB" id="A0A238JVM6"/>
<gene>
    <name evidence="6" type="primary">araB_1</name>
    <name evidence="6" type="ORF">COL8621_01445</name>
</gene>
<dbReference type="OrthoDB" id="9805576at2"/>
<keyword evidence="7" id="KW-1185">Reference proteome</keyword>
<dbReference type="EC" id="2.7.1.16" evidence="6"/>
<dbReference type="InterPro" id="IPR043129">
    <property type="entry name" value="ATPase_NBD"/>
</dbReference>
<dbReference type="NCBIfam" id="TIGR01315">
    <property type="entry name" value="5C_CHO_kinase"/>
    <property type="match status" value="1"/>
</dbReference>
<dbReference type="RefSeq" id="WP_093966552.1">
    <property type="nucleotide sequence ID" value="NZ_FXYE01000001.1"/>
</dbReference>
<dbReference type="Pfam" id="PF00370">
    <property type="entry name" value="FGGY_N"/>
    <property type="match status" value="1"/>
</dbReference>
<dbReference type="InterPro" id="IPR018484">
    <property type="entry name" value="FGGY_N"/>
</dbReference>
<evidence type="ECO:0000259" key="5">
    <source>
        <dbReference type="Pfam" id="PF02782"/>
    </source>
</evidence>
<dbReference type="InterPro" id="IPR018485">
    <property type="entry name" value="FGGY_C"/>
</dbReference>
<feature type="domain" description="Carbohydrate kinase FGGY N-terminal" evidence="4">
    <location>
        <begin position="5"/>
        <end position="255"/>
    </location>
</feature>
<dbReference type="PANTHER" id="PTHR43435:SF4">
    <property type="entry name" value="FGGY CARBOHYDRATE KINASE DOMAIN-CONTAINING PROTEIN"/>
    <property type="match status" value="1"/>
</dbReference>
<name>A0A238JVM6_9RHOB</name>
<dbReference type="GO" id="GO:0019150">
    <property type="term" value="F:D-ribulokinase activity"/>
    <property type="evidence" value="ECO:0007669"/>
    <property type="project" value="TreeGrafter"/>
</dbReference>
<dbReference type="Proteomes" id="UP000202922">
    <property type="component" value="Unassembled WGS sequence"/>
</dbReference>
<proteinExistence type="inferred from homology"/>
<comment type="similarity">
    <text evidence="1">Belongs to the FGGY kinase family.</text>
</comment>